<dbReference type="STRING" id="551991.SAMN05192529_101247"/>
<name>A0A1H3VML4_9BACT</name>
<keyword evidence="2" id="KW-1185">Reference proteome</keyword>
<dbReference type="EMBL" id="FNQY01000001">
    <property type="protein sequence ID" value="SDZ75484.1"/>
    <property type="molecule type" value="Genomic_DNA"/>
</dbReference>
<dbReference type="AlphaFoldDB" id="A0A1H3VML4"/>
<accession>A0A1H3VML4</accession>
<organism evidence="1 2">
    <name type="scientific">Arachidicoccus rhizosphaerae</name>
    <dbReference type="NCBI Taxonomy" id="551991"/>
    <lineage>
        <taxon>Bacteria</taxon>
        <taxon>Pseudomonadati</taxon>
        <taxon>Bacteroidota</taxon>
        <taxon>Chitinophagia</taxon>
        <taxon>Chitinophagales</taxon>
        <taxon>Chitinophagaceae</taxon>
        <taxon>Arachidicoccus</taxon>
    </lineage>
</organism>
<gene>
    <name evidence="1" type="ORF">SAMN05192529_101247</name>
</gene>
<evidence type="ECO:0000313" key="2">
    <source>
        <dbReference type="Proteomes" id="UP000199041"/>
    </source>
</evidence>
<evidence type="ECO:0000313" key="1">
    <source>
        <dbReference type="EMBL" id="SDZ75484.1"/>
    </source>
</evidence>
<dbReference type="Proteomes" id="UP000199041">
    <property type="component" value="Unassembled WGS sequence"/>
</dbReference>
<proteinExistence type="predicted"/>
<dbReference type="RefSeq" id="WP_091392329.1">
    <property type="nucleotide sequence ID" value="NZ_FNQY01000001.1"/>
</dbReference>
<reference evidence="1 2" key="1">
    <citation type="submission" date="2016-10" db="EMBL/GenBank/DDBJ databases">
        <authorList>
            <person name="de Groot N.N."/>
        </authorList>
    </citation>
    <scope>NUCLEOTIDE SEQUENCE [LARGE SCALE GENOMIC DNA]</scope>
    <source>
        <strain evidence="1 2">Vu-144</strain>
    </source>
</reference>
<dbReference type="OrthoDB" id="663130at2"/>
<protein>
    <submittedName>
        <fullName evidence="1">Uncharacterized protein</fullName>
    </submittedName>
</protein>
<sequence length="352" mass="39347">MNKIHVSILYIIITLIVVKGYSQNNNVKPLEIMHTINRLGKLNIKSFAIENKLPSTYIIGFFNKKNSNTPTKIIPPNGTISDYVLDYLKSALQGHLNSEGENIKFILNEFSAGQDSSQEETLSYAKLNADVFETLPTGDSTYLGTYDSTIISQNQNTGLGGQISDLLFGLIKFSNGLLISTSAKGTNTFINSRIKLKNRQEPTQNRITKETTYPTGIYTSFKQFLDDAPAITSFRVSFDTKTDSVAFFKIDSKDSSGTAIDSIWGLAAGNELYKYSNGSIVPIEKLDNGFFLSKYVDPKLRKNHASFWRNNIGNKTDTHNPFDNKYNVTVKIKNGLEFQATRIDMRTGNLTF</sequence>